<name>A0A194QK05_PAPXU</name>
<organism evidence="1 2">
    <name type="scientific">Papilio xuthus</name>
    <name type="common">Asian swallowtail butterfly</name>
    <dbReference type="NCBI Taxonomy" id="66420"/>
    <lineage>
        <taxon>Eukaryota</taxon>
        <taxon>Metazoa</taxon>
        <taxon>Ecdysozoa</taxon>
        <taxon>Arthropoda</taxon>
        <taxon>Hexapoda</taxon>
        <taxon>Insecta</taxon>
        <taxon>Pterygota</taxon>
        <taxon>Neoptera</taxon>
        <taxon>Endopterygota</taxon>
        <taxon>Lepidoptera</taxon>
        <taxon>Glossata</taxon>
        <taxon>Ditrysia</taxon>
        <taxon>Papilionoidea</taxon>
        <taxon>Papilionidae</taxon>
        <taxon>Papilioninae</taxon>
        <taxon>Papilio</taxon>
    </lineage>
</organism>
<dbReference type="EMBL" id="KQ458575">
    <property type="protein sequence ID" value="KPJ05709.1"/>
    <property type="molecule type" value="Genomic_DNA"/>
</dbReference>
<protein>
    <submittedName>
        <fullName evidence="1">Uncharacterized protein</fullName>
    </submittedName>
</protein>
<proteinExistence type="predicted"/>
<keyword evidence="2" id="KW-1185">Reference proteome</keyword>
<dbReference type="Proteomes" id="UP000053268">
    <property type="component" value="Unassembled WGS sequence"/>
</dbReference>
<dbReference type="AlphaFoldDB" id="A0A194QK05"/>
<evidence type="ECO:0000313" key="1">
    <source>
        <dbReference type="EMBL" id="KPJ05709.1"/>
    </source>
</evidence>
<accession>A0A194QK05</accession>
<evidence type="ECO:0000313" key="2">
    <source>
        <dbReference type="Proteomes" id="UP000053268"/>
    </source>
</evidence>
<gene>
    <name evidence="1" type="ORF">RR46_02231</name>
</gene>
<sequence>MQLTRKLKEVEYNIKCNENKYNEYLHLRKMATFHLYQKISPNLNESLFNLNSKEIVSSMNLKTWSPWIKLCNKKVVVAFNLLNNNNVCPTQIVSLIHYINDVVPFRIIVTTPNYKITSDTTELTNYNEEIVENEQSINYMQLASSALNQTSMLLEYLDLCMIQMNMSKDYTILNKVGSEIDLFACGLDKFIEFRNRLLKEVYTGIQKCGNNNELLLLRQNSVEIIDDEM</sequence>
<reference evidence="1 2" key="1">
    <citation type="journal article" date="2015" name="Nat. Commun.">
        <title>Outbred genome sequencing and CRISPR/Cas9 gene editing in butterflies.</title>
        <authorList>
            <person name="Li X."/>
            <person name="Fan D."/>
            <person name="Zhang W."/>
            <person name="Liu G."/>
            <person name="Zhang L."/>
            <person name="Zhao L."/>
            <person name="Fang X."/>
            <person name="Chen L."/>
            <person name="Dong Y."/>
            <person name="Chen Y."/>
            <person name="Ding Y."/>
            <person name="Zhao R."/>
            <person name="Feng M."/>
            <person name="Zhu Y."/>
            <person name="Feng Y."/>
            <person name="Jiang X."/>
            <person name="Zhu D."/>
            <person name="Xiang H."/>
            <person name="Feng X."/>
            <person name="Li S."/>
            <person name="Wang J."/>
            <person name="Zhang G."/>
            <person name="Kronforst M.R."/>
            <person name="Wang W."/>
        </authorList>
    </citation>
    <scope>NUCLEOTIDE SEQUENCE [LARGE SCALE GENOMIC DNA]</scope>
    <source>
        <strain evidence="1">Ya'a_city_454_Px</strain>
        <tissue evidence="1">Whole body</tissue>
    </source>
</reference>